<accession>A0AAD9PB75</accession>
<proteinExistence type="predicted"/>
<evidence type="ECO:0000313" key="2">
    <source>
        <dbReference type="EMBL" id="KAK2191596.1"/>
    </source>
</evidence>
<comment type="caution">
    <text evidence="2">The sequence shown here is derived from an EMBL/GenBank/DDBJ whole genome shotgun (WGS) entry which is preliminary data.</text>
</comment>
<keyword evidence="3" id="KW-1185">Reference proteome</keyword>
<reference evidence="2" key="1">
    <citation type="journal article" date="2023" name="Mol. Biol. Evol.">
        <title>Third-Generation Sequencing Reveals the Adaptive Role of the Epigenome in Three Deep-Sea Polychaetes.</title>
        <authorList>
            <person name="Perez M."/>
            <person name="Aroh O."/>
            <person name="Sun Y."/>
            <person name="Lan Y."/>
            <person name="Juniper S.K."/>
            <person name="Young C.R."/>
            <person name="Angers B."/>
            <person name="Qian P.Y."/>
        </authorList>
    </citation>
    <scope>NUCLEOTIDE SEQUENCE</scope>
    <source>
        <strain evidence="2">R07B-5</strain>
    </source>
</reference>
<gene>
    <name evidence="2" type="ORF">NP493_50g02032</name>
</gene>
<feature type="compositionally biased region" description="Polar residues" evidence="1">
    <location>
        <begin position="30"/>
        <end position="42"/>
    </location>
</feature>
<name>A0AAD9PB75_RIDPI</name>
<sequence length="134" mass="15189">MSGYHSRQTALVHLTRLVCVLVPRSFPQKGTQRAVSTGSTNICGHGSTQRDKMKPGSDEEEFDIKPRCVRVSDRSSFMRERVFSLGVQLEDPYEDFINGYSRLLRLAVIPFTPSPLFRVVPYRILPCLSRGDEV</sequence>
<dbReference type="AlphaFoldDB" id="A0AAD9PB75"/>
<evidence type="ECO:0000256" key="1">
    <source>
        <dbReference type="SAM" id="MobiDB-lite"/>
    </source>
</evidence>
<dbReference type="Proteomes" id="UP001209878">
    <property type="component" value="Unassembled WGS sequence"/>
</dbReference>
<feature type="compositionally biased region" description="Basic and acidic residues" evidence="1">
    <location>
        <begin position="48"/>
        <end position="61"/>
    </location>
</feature>
<organism evidence="2 3">
    <name type="scientific">Ridgeia piscesae</name>
    <name type="common">Tubeworm</name>
    <dbReference type="NCBI Taxonomy" id="27915"/>
    <lineage>
        <taxon>Eukaryota</taxon>
        <taxon>Metazoa</taxon>
        <taxon>Spiralia</taxon>
        <taxon>Lophotrochozoa</taxon>
        <taxon>Annelida</taxon>
        <taxon>Polychaeta</taxon>
        <taxon>Sedentaria</taxon>
        <taxon>Canalipalpata</taxon>
        <taxon>Sabellida</taxon>
        <taxon>Siboglinidae</taxon>
        <taxon>Ridgeia</taxon>
    </lineage>
</organism>
<dbReference type="EMBL" id="JAODUO010000049">
    <property type="protein sequence ID" value="KAK2191596.1"/>
    <property type="molecule type" value="Genomic_DNA"/>
</dbReference>
<evidence type="ECO:0000313" key="3">
    <source>
        <dbReference type="Proteomes" id="UP001209878"/>
    </source>
</evidence>
<feature type="region of interest" description="Disordered" evidence="1">
    <location>
        <begin position="30"/>
        <end position="61"/>
    </location>
</feature>
<protein>
    <submittedName>
        <fullName evidence="2">Uncharacterized protein</fullName>
    </submittedName>
</protein>